<evidence type="ECO:0008006" key="5">
    <source>
        <dbReference type="Google" id="ProtNLM"/>
    </source>
</evidence>
<keyword evidence="2" id="KW-0812">Transmembrane</keyword>
<evidence type="ECO:0000256" key="2">
    <source>
        <dbReference type="SAM" id="Phobius"/>
    </source>
</evidence>
<feature type="region of interest" description="Disordered" evidence="1">
    <location>
        <begin position="141"/>
        <end position="172"/>
    </location>
</feature>
<dbReference type="AlphaFoldDB" id="A0A1C5G3V6"/>
<dbReference type="Proteomes" id="UP000198251">
    <property type="component" value="Chromosome I"/>
</dbReference>
<gene>
    <name evidence="3" type="ORF">GA0070610_0591</name>
</gene>
<evidence type="ECO:0000313" key="3">
    <source>
        <dbReference type="EMBL" id="SCG14388.1"/>
    </source>
</evidence>
<accession>A0A1C5G3V6</accession>
<dbReference type="RefSeq" id="WP_088998587.1">
    <property type="nucleotide sequence ID" value="NZ_JBFAAC010000004.1"/>
</dbReference>
<feature type="compositionally biased region" description="Basic residues" evidence="1">
    <location>
        <begin position="157"/>
        <end position="172"/>
    </location>
</feature>
<name>A0A1C5G3V6_MICEH</name>
<evidence type="ECO:0000256" key="1">
    <source>
        <dbReference type="SAM" id="MobiDB-lite"/>
    </source>
</evidence>
<proteinExistence type="predicted"/>
<protein>
    <recommendedName>
        <fullName evidence="5">DUF3592 domain-containing protein</fullName>
    </recommendedName>
</protein>
<dbReference type="EMBL" id="LT607733">
    <property type="protein sequence ID" value="SCG14388.1"/>
    <property type="molecule type" value="Genomic_DNA"/>
</dbReference>
<keyword evidence="2" id="KW-1133">Transmembrane helix</keyword>
<feature type="transmembrane region" description="Helical" evidence="2">
    <location>
        <begin position="117"/>
        <end position="141"/>
    </location>
</feature>
<reference evidence="3 4" key="1">
    <citation type="submission" date="2016-06" db="EMBL/GenBank/DDBJ databases">
        <authorList>
            <person name="Kjaerup R.B."/>
            <person name="Dalgaard T.S."/>
            <person name="Juul-Madsen H.R."/>
        </authorList>
    </citation>
    <scope>NUCLEOTIDE SEQUENCE [LARGE SCALE GENOMIC DNA]</scope>
    <source>
        <strain evidence="3 4">DSM 43913</strain>
    </source>
</reference>
<keyword evidence="4" id="KW-1185">Reference proteome</keyword>
<sequence>MLLLAGLTNAVATGAYKWHLHAKAERLRADGVPVRATVTDRRDTVGRGGGTDTVQVWYDYEGVRHNERILCGSAGGCLRDPPEVMTLWVDPERPGEFVAANGNTDDSVFFLNSWGGIPFGLLVATAGGAFVFAALVPTGMFDRPTPAPPRRGPGRDRVRRTRSARRRGKGRS</sequence>
<keyword evidence="2" id="KW-0472">Membrane</keyword>
<organism evidence="3 4">
    <name type="scientific">Micromonospora echinofusca</name>
    <dbReference type="NCBI Taxonomy" id="47858"/>
    <lineage>
        <taxon>Bacteria</taxon>
        <taxon>Bacillati</taxon>
        <taxon>Actinomycetota</taxon>
        <taxon>Actinomycetes</taxon>
        <taxon>Micromonosporales</taxon>
        <taxon>Micromonosporaceae</taxon>
        <taxon>Micromonospora</taxon>
    </lineage>
</organism>
<dbReference type="GeneID" id="95800485"/>
<evidence type="ECO:0000313" key="4">
    <source>
        <dbReference type="Proteomes" id="UP000198251"/>
    </source>
</evidence>